<dbReference type="SUPFAM" id="SSF88946">
    <property type="entry name" value="Sigma2 domain of RNA polymerase sigma factors"/>
    <property type="match status" value="1"/>
</dbReference>
<evidence type="ECO:0000256" key="5">
    <source>
        <dbReference type="ARBA" id="ARBA00023125"/>
    </source>
</evidence>
<dbReference type="Proteomes" id="UP001206895">
    <property type="component" value="Unassembled WGS sequence"/>
</dbReference>
<keyword evidence="6" id="KW-0804">Transcription</keyword>
<dbReference type="Gene3D" id="1.10.1740.10">
    <property type="match status" value="1"/>
</dbReference>
<evidence type="ECO:0000313" key="10">
    <source>
        <dbReference type="EMBL" id="MCP2177912.1"/>
    </source>
</evidence>
<dbReference type="Pfam" id="PF08281">
    <property type="entry name" value="Sigma70_r4_2"/>
    <property type="match status" value="1"/>
</dbReference>
<dbReference type="InterPro" id="IPR013325">
    <property type="entry name" value="RNA_pol_sigma_r2"/>
</dbReference>
<dbReference type="InterPro" id="IPR014284">
    <property type="entry name" value="RNA_pol_sigma-70_dom"/>
</dbReference>
<feature type="domain" description="RNA polymerase sigma-70 region 2" evidence="7">
    <location>
        <begin position="15"/>
        <end position="80"/>
    </location>
</feature>
<dbReference type="InterPro" id="IPR032710">
    <property type="entry name" value="NTF2-like_dom_sf"/>
</dbReference>
<feature type="domain" description="RNA polymerase sigma factor 70 region 4 type 2" evidence="8">
    <location>
        <begin position="112"/>
        <end position="163"/>
    </location>
</feature>
<evidence type="ECO:0000256" key="2">
    <source>
        <dbReference type="ARBA" id="ARBA00011344"/>
    </source>
</evidence>
<evidence type="ECO:0000313" key="11">
    <source>
        <dbReference type="Proteomes" id="UP001206895"/>
    </source>
</evidence>
<dbReference type="Pfam" id="PF12680">
    <property type="entry name" value="SnoaL_2"/>
    <property type="match status" value="1"/>
</dbReference>
<dbReference type="NCBIfam" id="TIGR02957">
    <property type="entry name" value="SigX4"/>
    <property type="match status" value="1"/>
</dbReference>
<feature type="domain" description="SnoaL-like" evidence="9">
    <location>
        <begin position="181"/>
        <end position="259"/>
    </location>
</feature>
<dbReference type="Gene3D" id="3.10.450.50">
    <property type="match status" value="1"/>
</dbReference>
<dbReference type="CDD" id="cd06171">
    <property type="entry name" value="Sigma70_r4"/>
    <property type="match status" value="1"/>
</dbReference>
<dbReference type="Pfam" id="PF04542">
    <property type="entry name" value="Sigma70_r2"/>
    <property type="match status" value="1"/>
</dbReference>
<dbReference type="PANTHER" id="PTHR30173:SF36">
    <property type="entry name" value="ECF RNA POLYMERASE SIGMA FACTOR SIGJ"/>
    <property type="match status" value="1"/>
</dbReference>
<comment type="subunit">
    <text evidence="2">Interacts transiently with the RNA polymerase catalytic core formed by RpoA, RpoB, RpoC and RpoZ (2 alpha, 1 beta, 1 beta' and 1 omega subunit) to form the RNA polymerase holoenzyme that can initiate transcription.</text>
</comment>
<evidence type="ECO:0000259" key="7">
    <source>
        <dbReference type="Pfam" id="PF04542"/>
    </source>
</evidence>
<dbReference type="NCBIfam" id="TIGR02937">
    <property type="entry name" value="sigma70-ECF"/>
    <property type="match status" value="1"/>
</dbReference>
<evidence type="ECO:0000256" key="4">
    <source>
        <dbReference type="ARBA" id="ARBA00023082"/>
    </source>
</evidence>
<name>A0ABT1HJ08_9NOCA</name>
<dbReference type="PANTHER" id="PTHR30173">
    <property type="entry name" value="SIGMA 19 FACTOR"/>
    <property type="match status" value="1"/>
</dbReference>
<protein>
    <submittedName>
        <fullName evidence="10">RNA polymerase sigma-70 factor, ECF subfamily</fullName>
    </submittedName>
</protein>
<evidence type="ECO:0000256" key="6">
    <source>
        <dbReference type="ARBA" id="ARBA00023163"/>
    </source>
</evidence>
<evidence type="ECO:0000259" key="9">
    <source>
        <dbReference type="Pfam" id="PF12680"/>
    </source>
</evidence>
<dbReference type="InterPro" id="IPR037401">
    <property type="entry name" value="SnoaL-like"/>
</dbReference>
<dbReference type="RefSeq" id="WP_253662882.1">
    <property type="nucleotide sequence ID" value="NZ_BAAAJQ010000003.1"/>
</dbReference>
<sequence>MATDATDLDGSVAVFTAARPRLFGIAYRMLGSVSEAEDIVQDTWLKWHSAEQNSIRNPDAFLTTITTRLSINAATSARRTRETYVGPWLPDPVDTHADPSIGAENRAGTSVAVLLLLETLTPRERAAYVLRETFDYPYSRIADIVGTTEPATRQLVSRARTHLHTAERIPVDSADQSRLLDAFIAAARVGDLARLESLLAEDVVSRSDGGGVVRASKFPVVGRDRVAKFVRAFADRFWAGTTVTPVHANGQPAVVVARGDVVCAVISVAVSDAVIDTVLWQMNPTKLSGFAATP</sequence>
<comment type="similarity">
    <text evidence="1">Belongs to the sigma-70 factor family. ECF subfamily.</text>
</comment>
<dbReference type="InterPro" id="IPR052704">
    <property type="entry name" value="ECF_Sigma-70_Domain"/>
</dbReference>
<comment type="caution">
    <text evidence="10">The sequence shown here is derived from an EMBL/GenBank/DDBJ whole genome shotgun (WGS) entry which is preliminary data.</text>
</comment>
<dbReference type="SUPFAM" id="SSF88659">
    <property type="entry name" value="Sigma3 and sigma4 domains of RNA polymerase sigma factors"/>
    <property type="match status" value="1"/>
</dbReference>
<keyword evidence="5" id="KW-0238">DNA-binding</keyword>
<gene>
    <name evidence="10" type="ORF">LX13_003753</name>
</gene>
<organism evidence="10 11">
    <name type="scientific">Williamsia maris</name>
    <dbReference type="NCBI Taxonomy" id="72806"/>
    <lineage>
        <taxon>Bacteria</taxon>
        <taxon>Bacillati</taxon>
        <taxon>Actinomycetota</taxon>
        <taxon>Actinomycetes</taxon>
        <taxon>Mycobacteriales</taxon>
        <taxon>Nocardiaceae</taxon>
        <taxon>Williamsia</taxon>
    </lineage>
</organism>
<keyword evidence="3" id="KW-0805">Transcription regulation</keyword>
<dbReference type="NCBIfam" id="NF007214">
    <property type="entry name" value="PRK09636.1"/>
    <property type="match status" value="1"/>
</dbReference>
<proteinExistence type="inferred from homology"/>
<accession>A0ABT1HJ08</accession>
<evidence type="ECO:0000259" key="8">
    <source>
        <dbReference type="Pfam" id="PF08281"/>
    </source>
</evidence>
<evidence type="ECO:0000256" key="1">
    <source>
        <dbReference type="ARBA" id="ARBA00010641"/>
    </source>
</evidence>
<keyword evidence="4" id="KW-0731">Sigma factor</keyword>
<reference evidence="10 11" key="1">
    <citation type="submission" date="2022-06" db="EMBL/GenBank/DDBJ databases">
        <title>Genomic Encyclopedia of Archaeal and Bacterial Type Strains, Phase II (KMG-II): from individual species to whole genera.</title>
        <authorList>
            <person name="Goeker M."/>
        </authorList>
    </citation>
    <scope>NUCLEOTIDE SEQUENCE [LARGE SCALE GENOMIC DNA]</scope>
    <source>
        <strain evidence="10 11">DSM 44693</strain>
    </source>
</reference>
<dbReference type="InterPro" id="IPR013249">
    <property type="entry name" value="RNA_pol_sigma70_r4_t2"/>
</dbReference>
<dbReference type="InterPro" id="IPR014303">
    <property type="entry name" value="RNA_pol_sigma-70_ECF"/>
</dbReference>
<keyword evidence="11" id="KW-1185">Reference proteome</keyword>
<evidence type="ECO:0000256" key="3">
    <source>
        <dbReference type="ARBA" id="ARBA00023015"/>
    </source>
</evidence>
<dbReference type="InterPro" id="IPR013324">
    <property type="entry name" value="RNA_pol_sigma_r3/r4-like"/>
</dbReference>
<dbReference type="Gene3D" id="1.10.10.10">
    <property type="entry name" value="Winged helix-like DNA-binding domain superfamily/Winged helix DNA-binding domain"/>
    <property type="match status" value="1"/>
</dbReference>
<dbReference type="InterPro" id="IPR007627">
    <property type="entry name" value="RNA_pol_sigma70_r2"/>
</dbReference>
<dbReference type="InterPro" id="IPR036388">
    <property type="entry name" value="WH-like_DNA-bd_sf"/>
</dbReference>
<dbReference type="EMBL" id="JAMTCJ010000004">
    <property type="protein sequence ID" value="MCP2177912.1"/>
    <property type="molecule type" value="Genomic_DNA"/>
</dbReference>
<dbReference type="SUPFAM" id="SSF54427">
    <property type="entry name" value="NTF2-like"/>
    <property type="match status" value="1"/>
</dbReference>